<proteinExistence type="predicted"/>
<evidence type="ECO:0000313" key="2">
    <source>
        <dbReference type="Proteomes" id="UP000221511"/>
    </source>
</evidence>
<protein>
    <submittedName>
        <fullName evidence="1">Uncharacterized protein</fullName>
    </submittedName>
</protein>
<name>A0A1B0XVW1_9CAUD</name>
<dbReference type="Proteomes" id="UP000221511">
    <property type="component" value="Segment"/>
</dbReference>
<accession>A0A1B0XVW1</accession>
<keyword evidence="2" id="KW-1185">Reference proteome</keyword>
<reference evidence="1 2" key="1">
    <citation type="submission" date="2016-05" db="EMBL/GenBank/DDBJ databases">
        <title>Campylobacter bacteriophages isolated in Slovenia.</title>
        <authorList>
            <person name="Janez N."/>
            <person name="Peterka M."/>
            <person name="Accetto T."/>
        </authorList>
    </citation>
    <scope>NUCLEOTIDE SEQUENCE [LARGE SCALE GENOMIC DNA]</scope>
</reference>
<sequence>MFSDFKIMPEAYYAILLYSNNKKSELPLDPANISDFTIIWDYNDLCVEGYVIFNDTQKITELLPPHNGICFKVSLKDHFNIKFERVFKVTKIDRDFEGQSVATIKFELVDEYYNMFANTFISKGYNNVKSTDVIKDIFSTKSDLISTPLNVIIKDTPKNTYENYVIQGNKNLLYFLNNMQKFDDLLIINTRKGIVVIPTDNIGKLSPDLSKVVKFSPTQTQEYSPYSVKDFTLIQGDMLTQNAILPPSITYQVDSKRITKEEHNTKISHGKSGLKTSLTINDKDGIQGIKIFPYLHNIVDSIYNTEILESSAININVAGMFNHNLMCKVSFDANSSIETLKSKMPYITGEYFITKIVDHISSGNVFTQTITLGRIGSV</sequence>
<evidence type="ECO:0000313" key="1">
    <source>
        <dbReference type="EMBL" id="ANH51286.1"/>
    </source>
</evidence>
<gene>
    <name evidence="1" type="ORF">PC5_00167</name>
</gene>
<organism evidence="1 2">
    <name type="scientific">Campylobacter phage PC5</name>
    <dbReference type="NCBI Taxonomy" id="1541690"/>
    <lineage>
        <taxon>Viruses</taxon>
        <taxon>Duplodnaviria</taxon>
        <taxon>Heunggongvirae</taxon>
        <taxon>Uroviricota</taxon>
        <taxon>Caudoviricetes</taxon>
        <taxon>Connertonviridae</taxon>
        <taxon>Fletchervirus</taxon>
        <taxon>Fletchervirus PC5</taxon>
    </lineage>
</organism>
<dbReference type="EMBL" id="KX229736">
    <property type="protein sequence ID" value="ANH51286.1"/>
    <property type="molecule type" value="Genomic_DNA"/>
</dbReference>